<organism evidence="2 3">
    <name type="scientific">Rhizophlyctis rosea</name>
    <dbReference type="NCBI Taxonomy" id="64517"/>
    <lineage>
        <taxon>Eukaryota</taxon>
        <taxon>Fungi</taxon>
        <taxon>Fungi incertae sedis</taxon>
        <taxon>Chytridiomycota</taxon>
        <taxon>Chytridiomycota incertae sedis</taxon>
        <taxon>Chytridiomycetes</taxon>
        <taxon>Rhizophlyctidales</taxon>
        <taxon>Rhizophlyctidaceae</taxon>
        <taxon>Rhizophlyctis</taxon>
    </lineage>
</organism>
<gene>
    <name evidence="2" type="ORF">HK097_005941</name>
</gene>
<sequence>MPGTLDSSPFPPQRQTLRNGVLVPKRPTPAPPEQSSSTALPHEQSHLINAAQIPTYLPSPSTTPPPLQHRPFSEPRYSTAPDIRPRTASRHVLPENYSYLHPFESDKSPFSRQLKCVKCHHVFDTPLILPCCGGRICMSCVKGNKGFDKSGQLCSLCMTAVSMSDLLVDEELKRTVDDLHVFCARKRKGCEWVGPRKYLFVHVAEECIFAPGNAQIGDFSSHYQKTECLNRMTPSAVIHSPNPETMNYLSAVEDPTRSVSINATFPFVSETLGRPVPPRVDSTPKLGTDISVGLWTEDFERPLNTEHRFRGHILIPPRCASAEPIVKKSRGQVLDGGVEVPRRTAVPRVGEGGDLTLSDADALAMSRRAGTNTRGPTMDEPIEVVSEVQKWQLHPSRLDEEEAAFAMGMSTPRSQTSQGYGVPHRRWSGSTKVEGTVASHDGISLMGDASMYSGDSDALTEVDDEEWRGTINGWRARPREEVVEP</sequence>
<proteinExistence type="predicted"/>
<feature type="region of interest" description="Disordered" evidence="1">
    <location>
        <begin position="1"/>
        <end position="82"/>
    </location>
</feature>
<dbReference type="EMBL" id="JADGJD010000279">
    <property type="protein sequence ID" value="KAJ3052630.1"/>
    <property type="molecule type" value="Genomic_DNA"/>
</dbReference>
<dbReference type="AlphaFoldDB" id="A0AAD5SD48"/>
<feature type="region of interest" description="Disordered" evidence="1">
    <location>
        <begin position="411"/>
        <end position="434"/>
    </location>
</feature>
<dbReference type="InterPro" id="IPR013083">
    <property type="entry name" value="Znf_RING/FYVE/PHD"/>
</dbReference>
<name>A0AAD5SD48_9FUNG</name>
<accession>A0AAD5SD48</accession>
<keyword evidence="3" id="KW-1185">Reference proteome</keyword>
<protein>
    <recommendedName>
        <fullName evidence="4">RING-type domain-containing protein</fullName>
    </recommendedName>
</protein>
<evidence type="ECO:0008006" key="4">
    <source>
        <dbReference type="Google" id="ProtNLM"/>
    </source>
</evidence>
<evidence type="ECO:0000256" key="1">
    <source>
        <dbReference type="SAM" id="MobiDB-lite"/>
    </source>
</evidence>
<dbReference type="Proteomes" id="UP001212841">
    <property type="component" value="Unassembled WGS sequence"/>
</dbReference>
<evidence type="ECO:0000313" key="2">
    <source>
        <dbReference type="EMBL" id="KAJ3052630.1"/>
    </source>
</evidence>
<dbReference type="SUPFAM" id="SSF57850">
    <property type="entry name" value="RING/U-box"/>
    <property type="match status" value="1"/>
</dbReference>
<comment type="caution">
    <text evidence="2">The sequence shown here is derived from an EMBL/GenBank/DDBJ whole genome shotgun (WGS) entry which is preliminary data.</text>
</comment>
<dbReference type="Gene3D" id="3.30.40.10">
    <property type="entry name" value="Zinc/RING finger domain, C3HC4 (zinc finger)"/>
    <property type="match status" value="1"/>
</dbReference>
<evidence type="ECO:0000313" key="3">
    <source>
        <dbReference type="Proteomes" id="UP001212841"/>
    </source>
</evidence>
<reference evidence="2" key="1">
    <citation type="submission" date="2020-05" db="EMBL/GenBank/DDBJ databases">
        <title>Phylogenomic resolution of chytrid fungi.</title>
        <authorList>
            <person name="Stajich J.E."/>
            <person name="Amses K."/>
            <person name="Simmons R."/>
            <person name="Seto K."/>
            <person name="Myers J."/>
            <person name="Bonds A."/>
            <person name="Quandt C.A."/>
            <person name="Barry K."/>
            <person name="Liu P."/>
            <person name="Grigoriev I."/>
            <person name="Longcore J.E."/>
            <person name="James T.Y."/>
        </authorList>
    </citation>
    <scope>NUCLEOTIDE SEQUENCE</scope>
    <source>
        <strain evidence="2">JEL0318</strain>
    </source>
</reference>